<organism evidence="3 4">
    <name type="scientific">Orchesella dallaii</name>
    <dbReference type="NCBI Taxonomy" id="48710"/>
    <lineage>
        <taxon>Eukaryota</taxon>
        <taxon>Metazoa</taxon>
        <taxon>Ecdysozoa</taxon>
        <taxon>Arthropoda</taxon>
        <taxon>Hexapoda</taxon>
        <taxon>Collembola</taxon>
        <taxon>Entomobryomorpha</taxon>
        <taxon>Entomobryoidea</taxon>
        <taxon>Orchesellidae</taxon>
        <taxon>Orchesellinae</taxon>
        <taxon>Orchesella</taxon>
    </lineage>
</organism>
<protein>
    <submittedName>
        <fullName evidence="3">Uncharacterized protein</fullName>
    </submittedName>
</protein>
<name>A0ABP1Q6S4_9HEXA</name>
<keyword evidence="4" id="KW-1185">Reference proteome</keyword>
<evidence type="ECO:0000256" key="1">
    <source>
        <dbReference type="SAM" id="Coils"/>
    </source>
</evidence>
<feature type="region of interest" description="Disordered" evidence="2">
    <location>
        <begin position="347"/>
        <end position="378"/>
    </location>
</feature>
<feature type="coiled-coil region" evidence="1">
    <location>
        <begin position="132"/>
        <end position="226"/>
    </location>
</feature>
<proteinExistence type="predicted"/>
<comment type="caution">
    <text evidence="3">The sequence shown here is derived from an EMBL/GenBank/DDBJ whole genome shotgun (WGS) entry which is preliminary data.</text>
</comment>
<dbReference type="EMBL" id="CAXLJM020000023">
    <property type="protein sequence ID" value="CAL8089348.1"/>
    <property type="molecule type" value="Genomic_DNA"/>
</dbReference>
<reference evidence="3 4" key="1">
    <citation type="submission" date="2024-08" db="EMBL/GenBank/DDBJ databases">
        <authorList>
            <person name="Cucini C."/>
            <person name="Frati F."/>
        </authorList>
    </citation>
    <scope>NUCLEOTIDE SEQUENCE [LARGE SCALE GENOMIC DNA]</scope>
</reference>
<evidence type="ECO:0000313" key="4">
    <source>
        <dbReference type="Proteomes" id="UP001642540"/>
    </source>
</evidence>
<evidence type="ECO:0000313" key="3">
    <source>
        <dbReference type="EMBL" id="CAL8089348.1"/>
    </source>
</evidence>
<gene>
    <name evidence="3" type="ORF">ODALV1_LOCUS7343</name>
</gene>
<accession>A0ABP1Q6S4</accession>
<evidence type="ECO:0000256" key="2">
    <source>
        <dbReference type="SAM" id="MobiDB-lite"/>
    </source>
</evidence>
<sequence>MASDVFSCEMLDEQVIPMLMNQSSMSGMDHSGEYDDNDINMRDVETVAVVRPEPVWNTNTTIRIPNFGDEELPIMVGEEDGMNPELFMESEEQICEAETMERFPVVYPLDMMGISRAQGFYNVYGCEFIQQINEAEREGRRKLEKRKQEEDEEIQIRKRLEGLQKETEYYNKRKARLQTRSNETTADYEKRIKKAEKLLRRTTKSLKVAKAEENKLQLKIRDTNKLYIEGSKLTAQIDEWMKSHGIKIVIPDTSNSSTNDSQESENEASACDSALIIIINKIHPEFPEKEYKIRLNHIEEESASLMFDALSVLPTFEGAFEVLQAANESQNFPKLMVDCKNGWKKESNNESPKCNGFGGEQTVPLFDSPESMSSNGST</sequence>
<dbReference type="Proteomes" id="UP001642540">
    <property type="component" value="Unassembled WGS sequence"/>
</dbReference>
<keyword evidence="1" id="KW-0175">Coiled coil</keyword>